<organism evidence="1 2">
    <name type="scientific">Porites evermanni</name>
    <dbReference type="NCBI Taxonomy" id="104178"/>
    <lineage>
        <taxon>Eukaryota</taxon>
        <taxon>Metazoa</taxon>
        <taxon>Cnidaria</taxon>
        <taxon>Anthozoa</taxon>
        <taxon>Hexacorallia</taxon>
        <taxon>Scleractinia</taxon>
        <taxon>Fungiina</taxon>
        <taxon>Poritidae</taxon>
        <taxon>Porites</taxon>
    </lineage>
</organism>
<name>A0ABN8M537_9CNID</name>
<dbReference type="EMBL" id="CALNXI010000296">
    <property type="protein sequence ID" value="CAH3024253.1"/>
    <property type="molecule type" value="Genomic_DNA"/>
</dbReference>
<accession>A0ABN8M537</accession>
<evidence type="ECO:0000313" key="2">
    <source>
        <dbReference type="Proteomes" id="UP001159427"/>
    </source>
</evidence>
<reference evidence="1 2" key="1">
    <citation type="submission" date="2022-05" db="EMBL/GenBank/DDBJ databases">
        <authorList>
            <consortium name="Genoscope - CEA"/>
            <person name="William W."/>
        </authorList>
    </citation>
    <scope>NUCLEOTIDE SEQUENCE [LARGE SCALE GENOMIC DNA]</scope>
</reference>
<sequence>GSLTGRFYNTHQEWSNAPAWVKQQYENEQQQHCGDISNYEIHHFPYLNLASVQGGALKGAVDAVAQLAKENPTDAVKMGADIAKSAGINPQYGFSFASGFLETANLSNK</sequence>
<proteinExistence type="predicted"/>
<keyword evidence="2" id="KW-1185">Reference proteome</keyword>
<feature type="non-terminal residue" evidence="1">
    <location>
        <position position="1"/>
    </location>
</feature>
<protein>
    <submittedName>
        <fullName evidence="1">Uncharacterized protein</fullName>
    </submittedName>
</protein>
<comment type="caution">
    <text evidence="1">The sequence shown here is derived from an EMBL/GenBank/DDBJ whole genome shotgun (WGS) entry which is preliminary data.</text>
</comment>
<gene>
    <name evidence="1" type="ORF">PEVE_00022129</name>
</gene>
<evidence type="ECO:0000313" key="1">
    <source>
        <dbReference type="EMBL" id="CAH3024253.1"/>
    </source>
</evidence>
<dbReference type="Proteomes" id="UP001159427">
    <property type="component" value="Unassembled WGS sequence"/>
</dbReference>